<proteinExistence type="predicted"/>
<comment type="caution">
    <text evidence="1">The sequence shown here is derived from an EMBL/GenBank/DDBJ whole genome shotgun (WGS) entry which is preliminary data.</text>
</comment>
<protein>
    <submittedName>
        <fullName evidence="1">Uncharacterized protein</fullName>
    </submittedName>
</protein>
<sequence length="882" mass="96432">MGYYYKCETPRGDTGNHNNLWKDDATHTISIYLLVTCWDKPLVLGCLSAFLHTSSRSLFLLSHLGRRELAQVRLSSVGMTVDLRFQTPNLRWPLGRETALKSRSSTSRPFSCMIKAIASVPPPSLRIGICHLCERSSRTHTTAAGGRLDWEQSRQVQYVGRAEYVSSSISAASFHELQMHHMHMHLSEAPFQTVSISKAKHCIDNPSRPSDWLSSDSHLANCPMATSSPIQAVTSPSNPQLGISELMITFPLAWTKIPAVLAVRYVRERRHQPHPGSRRYSGGVIKGVRVGIRGNVDKAIEGGLGGLGRCMLGSVDLDRQAAGSGTRVGWGMDCVGDGLRGGADWVVKGRRYSRGFRPRLRNEILLLTILKLFFIREIITLVFIPINRNLRAQSSFGHDLVTTPIPTLTPTYTTLPQTPTQPITLTATFTPASSNSLSLSPSGSEISLIVTLAGSPQYQRPYYYHINPEYACGLSIKPSGHGKEGNSSEYATVLDISSSGHGMEEVISHPRQRPQPQPPVSSSISLARIPSQLSFYTKPIPEAMTIAMDLESPPSLSLPPSHPIPLAKRRKVSNLFGKYPFRLSFSLSGHRHPSQEDHIPPEDMNTSTGAISTIGSGSGLGDGDDDDDEALSPPVSPTTTDSPKSTTATVDSDGESKTKTFRLGLHLHDPDPCPHGKKVNDKTIDPGFPFHGPLPDHSIRDRDLGSASSDISLTHAVFKAHPGTLVTFSSVSEPELRTPMIGVNILSPGLPSPGTIEIIDSGEHASPRPSLGSMYFGANTEIVTDADYKSQKLAHRTRSLEERDRLLREGQSDGQVRQESTCSSSSTSSSAELFLYHVRESMEARRSRDEGREGESEGWARKCEYDVFVDEGLRGFIGDEPL</sequence>
<evidence type="ECO:0000313" key="1">
    <source>
        <dbReference type="EMBL" id="KAF2470284.1"/>
    </source>
</evidence>
<evidence type="ECO:0000313" key="2">
    <source>
        <dbReference type="Proteomes" id="UP000799755"/>
    </source>
</evidence>
<dbReference type="Proteomes" id="UP000799755">
    <property type="component" value="Unassembled WGS sequence"/>
</dbReference>
<reference evidence="1" key="1">
    <citation type="journal article" date="2020" name="Stud. Mycol.">
        <title>101 Dothideomycetes genomes: a test case for predicting lifestyles and emergence of pathogens.</title>
        <authorList>
            <person name="Haridas S."/>
            <person name="Albert R."/>
            <person name="Binder M."/>
            <person name="Bloem J."/>
            <person name="Labutti K."/>
            <person name="Salamov A."/>
            <person name="Andreopoulos B."/>
            <person name="Baker S."/>
            <person name="Barry K."/>
            <person name="Bills G."/>
            <person name="Bluhm B."/>
            <person name="Cannon C."/>
            <person name="Castanera R."/>
            <person name="Culley D."/>
            <person name="Daum C."/>
            <person name="Ezra D."/>
            <person name="Gonzalez J."/>
            <person name="Henrissat B."/>
            <person name="Kuo A."/>
            <person name="Liang C."/>
            <person name="Lipzen A."/>
            <person name="Lutzoni F."/>
            <person name="Magnuson J."/>
            <person name="Mondo S."/>
            <person name="Nolan M."/>
            <person name="Ohm R."/>
            <person name="Pangilinan J."/>
            <person name="Park H.-J."/>
            <person name="Ramirez L."/>
            <person name="Alfaro M."/>
            <person name="Sun H."/>
            <person name="Tritt A."/>
            <person name="Yoshinaga Y."/>
            <person name="Zwiers L.-H."/>
            <person name="Turgeon B."/>
            <person name="Goodwin S."/>
            <person name="Spatafora J."/>
            <person name="Crous P."/>
            <person name="Grigoriev I."/>
        </authorList>
    </citation>
    <scope>NUCLEOTIDE SEQUENCE</scope>
    <source>
        <strain evidence="1">ATCC 200398</strain>
    </source>
</reference>
<dbReference type="EMBL" id="MU003508">
    <property type="protein sequence ID" value="KAF2470284.1"/>
    <property type="molecule type" value="Genomic_DNA"/>
</dbReference>
<gene>
    <name evidence="1" type="ORF">BDR25DRAFT_393839</name>
</gene>
<organism evidence="1 2">
    <name type="scientific">Lindgomyces ingoldianus</name>
    <dbReference type="NCBI Taxonomy" id="673940"/>
    <lineage>
        <taxon>Eukaryota</taxon>
        <taxon>Fungi</taxon>
        <taxon>Dikarya</taxon>
        <taxon>Ascomycota</taxon>
        <taxon>Pezizomycotina</taxon>
        <taxon>Dothideomycetes</taxon>
        <taxon>Pleosporomycetidae</taxon>
        <taxon>Pleosporales</taxon>
        <taxon>Lindgomycetaceae</taxon>
        <taxon>Lindgomyces</taxon>
    </lineage>
</organism>
<accession>A0ACB6QTD2</accession>
<keyword evidence="2" id="KW-1185">Reference proteome</keyword>
<name>A0ACB6QTD2_9PLEO</name>